<sequence>MKKYFSLFMGLFLLLSCSDEVLDPFIPGVITDVDLAVRTSGDMQRMLNSAQNIMTNRDEYVFTSVFTDEAVPGFNNGGQGIAGSDAYYLFFLNPSSGAPANIWSSNLAAMARINIVLEQAEEIVPVSAADEALIKRLVAEAKILRALGHLKVMAYFSTDLKNDAALAGVIADRVFPFNAVIPRATNGDTYAFIHNDLDDAITTYTTNSLPAVAAASVNVTPSLTLARALKARAYAYKGDYANAEIFADQVISSSVVIAPRTQLATIFHTHTNGPTSEVIYKFKRTVQQNAQGANLHNGWVSVGNARNGSPFYEVSRSLYNALVNAPGTDARTNIIVRPAGGTTGSLIDPSYATSTAVKDSDILVPFKHGGAGAATATNGFNPDFIQVRISEMYFIKAEARANAGDFAGVATQLQIITNNRFTTPPAALVLTSAQQAWKAILDERRKELAFEGHRFIDIKRLYSLAGVTNFDRDPADYAPTGLNYPGANPSLFSFANNPKLALPIPNQEINANGSLIQNPGY</sequence>
<feature type="domain" description="SusD-like N-terminal" evidence="7">
    <location>
        <begin position="41"/>
        <end position="204"/>
    </location>
</feature>
<keyword evidence="4" id="KW-0472">Membrane</keyword>
<comment type="subcellular location">
    <subcellularLocation>
        <location evidence="1">Cell outer membrane</location>
    </subcellularLocation>
</comment>
<evidence type="ECO:0000256" key="3">
    <source>
        <dbReference type="ARBA" id="ARBA00022729"/>
    </source>
</evidence>
<protein>
    <submittedName>
        <fullName evidence="8">RagB/SusD family nutrient uptake outer membrane protein</fullName>
    </submittedName>
</protein>
<evidence type="ECO:0000256" key="5">
    <source>
        <dbReference type="ARBA" id="ARBA00023237"/>
    </source>
</evidence>
<evidence type="ECO:0000313" key="9">
    <source>
        <dbReference type="Proteomes" id="UP000800984"/>
    </source>
</evidence>
<dbReference type="EMBL" id="JAAJBT010000001">
    <property type="protein sequence ID" value="NHM00867.1"/>
    <property type="molecule type" value="Genomic_DNA"/>
</dbReference>
<evidence type="ECO:0000256" key="4">
    <source>
        <dbReference type="ARBA" id="ARBA00023136"/>
    </source>
</evidence>
<comment type="similarity">
    <text evidence="2">Belongs to the SusD family.</text>
</comment>
<dbReference type="PROSITE" id="PS51257">
    <property type="entry name" value="PROKAR_LIPOPROTEIN"/>
    <property type="match status" value="1"/>
</dbReference>
<dbReference type="RefSeq" id="WP_166075902.1">
    <property type="nucleotide sequence ID" value="NZ_JAAJBT010000001.1"/>
</dbReference>
<dbReference type="InterPro" id="IPR033985">
    <property type="entry name" value="SusD-like_N"/>
</dbReference>
<comment type="caution">
    <text evidence="8">The sequence shown here is derived from an EMBL/GenBank/DDBJ whole genome shotgun (WGS) entry which is preliminary data.</text>
</comment>
<evidence type="ECO:0000256" key="1">
    <source>
        <dbReference type="ARBA" id="ARBA00004442"/>
    </source>
</evidence>
<feature type="domain" description="RagB/SusD" evidence="6">
    <location>
        <begin position="375"/>
        <end position="521"/>
    </location>
</feature>
<organism evidence="8 9">
    <name type="scientific">Flavobacterium difficile</name>
    <dbReference type="NCBI Taxonomy" id="2709659"/>
    <lineage>
        <taxon>Bacteria</taxon>
        <taxon>Pseudomonadati</taxon>
        <taxon>Bacteroidota</taxon>
        <taxon>Flavobacteriia</taxon>
        <taxon>Flavobacteriales</taxon>
        <taxon>Flavobacteriaceae</taxon>
        <taxon>Flavobacterium</taxon>
    </lineage>
</organism>
<evidence type="ECO:0000256" key="2">
    <source>
        <dbReference type="ARBA" id="ARBA00006275"/>
    </source>
</evidence>
<evidence type="ECO:0000259" key="6">
    <source>
        <dbReference type="Pfam" id="PF07980"/>
    </source>
</evidence>
<dbReference type="Pfam" id="PF14322">
    <property type="entry name" value="SusD-like_3"/>
    <property type="match status" value="1"/>
</dbReference>
<dbReference type="Pfam" id="PF07980">
    <property type="entry name" value="SusD_RagB"/>
    <property type="match status" value="1"/>
</dbReference>
<dbReference type="InterPro" id="IPR012944">
    <property type="entry name" value="SusD_RagB_dom"/>
</dbReference>
<reference evidence="8 9" key="1">
    <citation type="submission" date="2020-02" db="EMBL/GenBank/DDBJ databases">
        <authorList>
            <person name="Chen W.-M."/>
        </authorList>
    </citation>
    <scope>NUCLEOTIDE SEQUENCE [LARGE SCALE GENOMIC DNA]</scope>
    <source>
        <strain evidence="8 9">KDG-16</strain>
    </source>
</reference>
<dbReference type="SUPFAM" id="SSF48452">
    <property type="entry name" value="TPR-like"/>
    <property type="match status" value="1"/>
</dbReference>
<evidence type="ECO:0000259" key="7">
    <source>
        <dbReference type="Pfam" id="PF14322"/>
    </source>
</evidence>
<keyword evidence="3" id="KW-0732">Signal</keyword>
<name>A0ABX0I531_9FLAO</name>
<keyword evidence="9" id="KW-1185">Reference proteome</keyword>
<proteinExistence type="inferred from homology"/>
<keyword evidence="5" id="KW-0998">Cell outer membrane</keyword>
<dbReference type="Proteomes" id="UP000800984">
    <property type="component" value="Unassembled WGS sequence"/>
</dbReference>
<evidence type="ECO:0000313" key="8">
    <source>
        <dbReference type="EMBL" id="NHM00867.1"/>
    </source>
</evidence>
<dbReference type="InterPro" id="IPR011990">
    <property type="entry name" value="TPR-like_helical_dom_sf"/>
</dbReference>
<gene>
    <name evidence="8" type="ORF">G4D72_01935</name>
</gene>
<accession>A0ABX0I531</accession>
<dbReference type="Gene3D" id="1.25.40.390">
    <property type="match status" value="1"/>
</dbReference>